<feature type="domain" description="FAD-binding" evidence="1">
    <location>
        <begin position="2"/>
        <end position="89"/>
    </location>
</feature>
<dbReference type="SUPFAM" id="SSF51905">
    <property type="entry name" value="FAD/NAD(P)-binding domain"/>
    <property type="match status" value="1"/>
</dbReference>
<evidence type="ECO:0000259" key="1">
    <source>
        <dbReference type="Pfam" id="PF01494"/>
    </source>
</evidence>
<comment type="caution">
    <text evidence="2">The sequence shown here is derived from an EMBL/GenBank/DDBJ whole genome shotgun (WGS) entry which is preliminary data.</text>
</comment>
<dbReference type="AlphaFoldDB" id="A0A9W6RTG1"/>
<dbReference type="InterPro" id="IPR036188">
    <property type="entry name" value="FAD/NAD-bd_sf"/>
</dbReference>
<organism evidence="2 3">
    <name type="scientific">Actinoallomurus iriomotensis</name>
    <dbReference type="NCBI Taxonomy" id="478107"/>
    <lineage>
        <taxon>Bacteria</taxon>
        <taxon>Bacillati</taxon>
        <taxon>Actinomycetota</taxon>
        <taxon>Actinomycetes</taxon>
        <taxon>Streptosporangiales</taxon>
        <taxon>Thermomonosporaceae</taxon>
        <taxon>Actinoallomurus</taxon>
    </lineage>
</organism>
<evidence type="ECO:0000313" key="2">
    <source>
        <dbReference type="EMBL" id="GLY79872.1"/>
    </source>
</evidence>
<dbReference type="InterPro" id="IPR002938">
    <property type="entry name" value="FAD-bd"/>
</dbReference>
<dbReference type="Pfam" id="PF01494">
    <property type="entry name" value="FAD_binding_3"/>
    <property type="match status" value="1"/>
</dbReference>
<protein>
    <recommendedName>
        <fullName evidence="1">FAD-binding domain-containing protein</fullName>
    </recommendedName>
</protein>
<dbReference type="Gene3D" id="3.50.50.60">
    <property type="entry name" value="FAD/NAD(P)-binding domain"/>
    <property type="match status" value="1"/>
</dbReference>
<evidence type="ECO:0000313" key="3">
    <source>
        <dbReference type="Proteomes" id="UP001165135"/>
    </source>
</evidence>
<dbReference type="GO" id="GO:0071949">
    <property type="term" value="F:FAD binding"/>
    <property type="evidence" value="ECO:0007669"/>
    <property type="project" value="InterPro"/>
</dbReference>
<gene>
    <name evidence="2" type="ORF">Airi01_081390</name>
</gene>
<reference evidence="2" key="1">
    <citation type="submission" date="2023-03" db="EMBL/GenBank/DDBJ databases">
        <title>Actinoallomurus iriomotensis NBRC 103681.</title>
        <authorList>
            <person name="Ichikawa N."/>
            <person name="Sato H."/>
            <person name="Tonouchi N."/>
        </authorList>
    </citation>
    <scope>NUCLEOTIDE SEQUENCE</scope>
    <source>
        <strain evidence="2">NBRC 103681</strain>
    </source>
</reference>
<name>A0A9W6RTG1_9ACTN</name>
<sequence>MRFGVRLAGLVPEADHVRAQVIDVATGEERRVRASHVVGADGASSDVRAALGVTMPGREVIGHLSTAFFRADLGPVLREWGTHMCFVRNDAV</sequence>
<dbReference type="Gene3D" id="3.30.9.10">
    <property type="entry name" value="D-Amino Acid Oxidase, subunit A, domain 2"/>
    <property type="match status" value="1"/>
</dbReference>
<proteinExistence type="predicted"/>
<dbReference type="EMBL" id="BSTJ01000012">
    <property type="protein sequence ID" value="GLY79872.1"/>
    <property type="molecule type" value="Genomic_DNA"/>
</dbReference>
<dbReference type="Proteomes" id="UP001165135">
    <property type="component" value="Unassembled WGS sequence"/>
</dbReference>
<accession>A0A9W6RTG1</accession>